<dbReference type="Proteomes" id="UP000054359">
    <property type="component" value="Unassembled WGS sequence"/>
</dbReference>
<dbReference type="AlphaFoldDB" id="A0A087T7G8"/>
<gene>
    <name evidence="8" type="ORF">X975_24339</name>
</gene>
<dbReference type="InterPro" id="IPR028730">
    <property type="entry name" value="ZFYVE26"/>
</dbReference>
<dbReference type="GO" id="GO:0000281">
    <property type="term" value="P:mitotic cytokinesis"/>
    <property type="evidence" value="ECO:0007669"/>
    <property type="project" value="InterPro"/>
</dbReference>
<dbReference type="GO" id="GO:0008270">
    <property type="term" value="F:zinc ion binding"/>
    <property type="evidence" value="ECO:0007669"/>
    <property type="project" value="UniProtKB-KW"/>
</dbReference>
<feature type="non-terminal residue" evidence="8">
    <location>
        <position position="147"/>
    </location>
</feature>
<evidence type="ECO:0000259" key="7">
    <source>
        <dbReference type="PROSITE" id="PS50178"/>
    </source>
</evidence>
<dbReference type="GO" id="GO:0005813">
    <property type="term" value="C:centrosome"/>
    <property type="evidence" value="ECO:0007669"/>
    <property type="project" value="TreeGrafter"/>
</dbReference>
<dbReference type="PROSITE" id="PS50178">
    <property type="entry name" value="ZF_FYVE"/>
    <property type="match status" value="1"/>
</dbReference>
<dbReference type="SUPFAM" id="SSF57903">
    <property type="entry name" value="FYVE/PHD zinc finger"/>
    <property type="match status" value="1"/>
</dbReference>
<dbReference type="GO" id="GO:0032266">
    <property type="term" value="F:phosphatidylinositol-3-phosphate binding"/>
    <property type="evidence" value="ECO:0007669"/>
    <property type="project" value="InterPro"/>
</dbReference>
<accession>A0A087T7G8</accession>
<dbReference type="PANTHER" id="PTHR46591">
    <property type="entry name" value="ZINC FINGER FYVE DOMAIN-CONTAINING PROTEIN 26"/>
    <property type="match status" value="1"/>
</dbReference>
<dbReference type="InterPro" id="IPR011011">
    <property type="entry name" value="Znf_FYVE_PHD"/>
</dbReference>
<dbReference type="Pfam" id="PF01363">
    <property type="entry name" value="FYVE"/>
    <property type="match status" value="1"/>
</dbReference>
<evidence type="ECO:0000256" key="6">
    <source>
        <dbReference type="SAM" id="MobiDB-lite"/>
    </source>
</evidence>
<dbReference type="GO" id="GO:0032465">
    <property type="term" value="P:regulation of cytokinesis"/>
    <property type="evidence" value="ECO:0007669"/>
    <property type="project" value="TreeGrafter"/>
</dbReference>
<feature type="region of interest" description="Disordered" evidence="6">
    <location>
        <begin position="93"/>
        <end position="121"/>
    </location>
</feature>
<evidence type="ECO:0000313" key="8">
    <source>
        <dbReference type="EMBL" id="KFM61057.1"/>
    </source>
</evidence>
<reference evidence="8 9" key="1">
    <citation type="submission" date="2013-11" db="EMBL/GenBank/DDBJ databases">
        <title>Genome sequencing of Stegodyphus mimosarum.</title>
        <authorList>
            <person name="Bechsgaard J."/>
        </authorList>
    </citation>
    <scope>NUCLEOTIDE SEQUENCE [LARGE SCALE GENOMIC DNA]</scope>
</reference>
<organism evidence="8 9">
    <name type="scientific">Stegodyphus mimosarum</name>
    <name type="common">African social velvet spider</name>
    <dbReference type="NCBI Taxonomy" id="407821"/>
    <lineage>
        <taxon>Eukaryota</taxon>
        <taxon>Metazoa</taxon>
        <taxon>Ecdysozoa</taxon>
        <taxon>Arthropoda</taxon>
        <taxon>Chelicerata</taxon>
        <taxon>Arachnida</taxon>
        <taxon>Araneae</taxon>
        <taxon>Araneomorphae</taxon>
        <taxon>Entelegynae</taxon>
        <taxon>Eresoidea</taxon>
        <taxon>Eresidae</taxon>
        <taxon>Stegodyphus</taxon>
    </lineage>
</organism>
<evidence type="ECO:0000256" key="3">
    <source>
        <dbReference type="ARBA" id="ARBA00022771"/>
    </source>
</evidence>
<evidence type="ECO:0000256" key="2">
    <source>
        <dbReference type="ARBA" id="ARBA00022723"/>
    </source>
</evidence>
<dbReference type="GO" id="GO:0030496">
    <property type="term" value="C:midbody"/>
    <property type="evidence" value="ECO:0007669"/>
    <property type="project" value="TreeGrafter"/>
</dbReference>
<evidence type="ECO:0000313" key="9">
    <source>
        <dbReference type="Proteomes" id="UP000054359"/>
    </source>
</evidence>
<dbReference type="Gene3D" id="3.30.40.10">
    <property type="entry name" value="Zinc/RING finger domain, C3HC4 (zinc finger)"/>
    <property type="match status" value="1"/>
</dbReference>
<dbReference type="SMART" id="SM00064">
    <property type="entry name" value="FYVE"/>
    <property type="match status" value="1"/>
</dbReference>
<dbReference type="GO" id="GO:0000724">
    <property type="term" value="P:double-strand break repair via homologous recombination"/>
    <property type="evidence" value="ECO:0007669"/>
    <property type="project" value="InterPro"/>
</dbReference>
<dbReference type="FunFam" id="3.30.40.10:FF:000295">
    <property type="entry name" value="Zinc finger, FYVE domain-containing 26"/>
    <property type="match status" value="1"/>
</dbReference>
<feature type="domain" description="FYVE-type" evidence="7">
    <location>
        <begin position="14"/>
        <end position="74"/>
    </location>
</feature>
<dbReference type="STRING" id="407821.A0A087T7G8"/>
<dbReference type="InterPro" id="IPR013083">
    <property type="entry name" value="Znf_RING/FYVE/PHD"/>
</dbReference>
<dbReference type="GO" id="GO:0005765">
    <property type="term" value="C:lysosomal membrane"/>
    <property type="evidence" value="ECO:0007669"/>
    <property type="project" value="TreeGrafter"/>
</dbReference>
<dbReference type="PANTHER" id="PTHR46591:SF1">
    <property type="entry name" value="ZINC FINGER FYVE DOMAIN-CONTAINING PROTEIN 26"/>
    <property type="match status" value="1"/>
</dbReference>
<sequence length="147" mass="17071">MPLRVPSKEEWVPDAKIHRCQVCKEERFNMFSRRHHCRRCGRVVCSNCSQHALLVEGYGNVKVRVCDDCYNIMTGSLSYNTASFEKRYRVLSSMQSSSPRNSPYQVDSSGGRRRASSVHSNQQTFRWMLSSDSEQNTSVRNEFSYEQ</sequence>
<keyword evidence="1" id="KW-0597">Phosphoprotein</keyword>
<evidence type="ECO:0000256" key="5">
    <source>
        <dbReference type="PROSITE-ProRule" id="PRU00091"/>
    </source>
</evidence>
<keyword evidence="3 5" id="KW-0863">Zinc-finger</keyword>
<evidence type="ECO:0000256" key="4">
    <source>
        <dbReference type="ARBA" id="ARBA00022833"/>
    </source>
</evidence>
<dbReference type="OrthoDB" id="1936617at2759"/>
<dbReference type="EMBL" id="KK113793">
    <property type="protein sequence ID" value="KFM61057.1"/>
    <property type="molecule type" value="Genomic_DNA"/>
</dbReference>
<keyword evidence="2" id="KW-0479">Metal-binding</keyword>
<protein>
    <recommendedName>
        <fullName evidence="7">FYVE-type domain-containing protein</fullName>
    </recommendedName>
</protein>
<keyword evidence="4" id="KW-0862">Zinc</keyword>
<evidence type="ECO:0000256" key="1">
    <source>
        <dbReference type="ARBA" id="ARBA00022553"/>
    </source>
</evidence>
<dbReference type="InterPro" id="IPR000306">
    <property type="entry name" value="Znf_FYVE"/>
</dbReference>
<feature type="compositionally biased region" description="Low complexity" evidence="6">
    <location>
        <begin position="93"/>
        <end position="102"/>
    </location>
</feature>
<proteinExistence type="predicted"/>
<keyword evidence="9" id="KW-1185">Reference proteome</keyword>
<dbReference type="InterPro" id="IPR017455">
    <property type="entry name" value="Znf_FYVE-rel"/>
</dbReference>
<name>A0A087T7G8_STEMI</name>